<dbReference type="OrthoDB" id="7478200at2"/>
<comment type="caution">
    <text evidence="2">The sequence shown here is derived from an EMBL/GenBank/DDBJ whole genome shotgun (WGS) entry which is preliminary data.</text>
</comment>
<feature type="transmembrane region" description="Helical" evidence="1">
    <location>
        <begin position="130"/>
        <end position="153"/>
    </location>
</feature>
<evidence type="ECO:0000313" key="3">
    <source>
        <dbReference type="Proteomes" id="UP000307999"/>
    </source>
</evidence>
<sequence length="192" mass="21307">MKRLLISSFIASLLMFVWGAVFWQSPLPYSATQMVENQQQVLTELNKVLPDPGTYVLPSAMVPDANMEEVMAMYEQGPIIIAQVSAGKPAFDPIIFAKGFAHYLIIAILLGLAMMRLLPGQLDRFTRKFGLAFFAALLMVVFSHGGELIWWGIPVGWTLWTALYEFIAILIGGFIMAIGIKPAPQIDIQNES</sequence>
<evidence type="ECO:0000256" key="1">
    <source>
        <dbReference type="SAM" id="Phobius"/>
    </source>
</evidence>
<reference evidence="2 3" key="1">
    <citation type="submission" date="2019-04" db="EMBL/GenBank/DDBJ databases">
        <title>Thalassotalea guangxiensis sp. nov., isolated from sediment of the coastal wetland.</title>
        <authorList>
            <person name="Zheng S."/>
            <person name="Zhang D."/>
        </authorList>
    </citation>
    <scope>NUCLEOTIDE SEQUENCE [LARGE SCALE GENOMIC DNA]</scope>
    <source>
        <strain evidence="2 3">ZS-4</strain>
    </source>
</reference>
<name>A0A4U1B571_9GAMM</name>
<gene>
    <name evidence="2" type="ORF">E8M12_11280</name>
</gene>
<dbReference type="RefSeq" id="WP_136736241.1">
    <property type="nucleotide sequence ID" value="NZ_SWDB01000027.1"/>
</dbReference>
<feature type="transmembrane region" description="Helical" evidence="1">
    <location>
        <begin position="159"/>
        <end position="180"/>
    </location>
</feature>
<keyword evidence="3" id="KW-1185">Reference proteome</keyword>
<keyword evidence="1" id="KW-0812">Transmembrane</keyword>
<dbReference type="AlphaFoldDB" id="A0A4U1B571"/>
<dbReference type="Proteomes" id="UP000307999">
    <property type="component" value="Unassembled WGS sequence"/>
</dbReference>
<protein>
    <submittedName>
        <fullName evidence="2">Uncharacterized protein</fullName>
    </submittedName>
</protein>
<accession>A0A4U1B571</accession>
<evidence type="ECO:0000313" key="2">
    <source>
        <dbReference type="EMBL" id="TKB44707.1"/>
    </source>
</evidence>
<feature type="transmembrane region" description="Helical" evidence="1">
    <location>
        <begin position="100"/>
        <end position="118"/>
    </location>
</feature>
<keyword evidence="1" id="KW-0472">Membrane</keyword>
<dbReference type="EMBL" id="SWDB01000027">
    <property type="protein sequence ID" value="TKB44707.1"/>
    <property type="molecule type" value="Genomic_DNA"/>
</dbReference>
<proteinExistence type="predicted"/>
<organism evidence="2 3">
    <name type="scientific">Thalassotalea mangrovi</name>
    <dbReference type="NCBI Taxonomy" id="2572245"/>
    <lineage>
        <taxon>Bacteria</taxon>
        <taxon>Pseudomonadati</taxon>
        <taxon>Pseudomonadota</taxon>
        <taxon>Gammaproteobacteria</taxon>
        <taxon>Alteromonadales</taxon>
        <taxon>Colwelliaceae</taxon>
        <taxon>Thalassotalea</taxon>
    </lineage>
</organism>
<keyword evidence="1" id="KW-1133">Transmembrane helix</keyword>